<feature type="compositionally biased region" description="Acidic residues" evidence="1">
    <location>
        <begin position="14"/>
        <end position="24"/>
    </location>
</feature>
<dbReference type="SUPFAM" id="SSF82895">
    <property type="entry name" value="TSP-1 type 1 repeat"/>
    <property type="match status" value="1"/>
</dbReference>
<dbReference type="PROSITE" id="PS50092">
    <property type="entry name" value="TSP1"/>
    <property type="match status" value="1"/>
</dbReference>
<accession>A0A6V7TR72</accession>
<dbReference type="InterPro" id="IPR036383">
    <property type="entry name" value="TSP1_rpt_sf"/>
</dbReference>
<feature type="compositionally biased region" description="Basic and acidic residues" evidence="1">
    <location>
        <begin position="25"/>
        <end position="38"/>
    </location>
</feature>
<feature type="compositionally biased region" description="Pro residues" evidence="1">
    <location>
        <begin position="181"/>
        <end position="193"/>
    </location>
</feature>
<dbReference type="Proteomes" id="UP000580250">
    <property type="component" value="Unassembled WGS sequence"/>
</dbReference>
<feature type="compositionally biased region" description="Basic and acidic residues" evidence="1">
    <location>
        <begin position="147"/>
        <end position="160"/>
    </location>
</feature>
<sequence length="345" mass="38532">MEENKNDKKPPEVEEKEEETDENEVNEKEAKNNLKTEEENPLEENDENGLGPDNGGRKNPNKLEEEENEDEQLNNKKGGKKQNKDEEATTKSGNEDTPTDKTKGLDELQPSENKKGDDFAKMDENGSKLTDQEENDKTDSGPPTSSKQEEKEEEKSKIPEEDQQIQTTTESPLPTETQSTTPPPIPIPPPMPAIPEILNTTTPAPNTPPSTESVGEEDRPNDCSSDPGQWSEWKETGLCTAECGACGLIQRTRECLSYKDGKGCPCLGEYKVTEPCNIGVCPYPKPSCCMPYSLIYVEGNFACGPMNEDLTKRFLDELKSNKSGTSTRPRPKLKERVNQQLFFRR</sequence>
<gene>
    <name evidence="2" type="ORF">MENT_LOCUS3328</name>
</gene>
<dbReference type="AlphaFoldDB" id="A0A6V7TR72"/>
<feature type="compositionally biased region" description="Low complexity" evidence="1">
    <location>
        <begin position="167"/>
        <end position="180"/>
    </location>
</feature>
<feature type="compositionally biased region" description="Basic and acidic residues" evidence="1">
    <location>
        <begin position="98"/>
        <end position="126"/>
    </location>
</feature>
<dbReference type="PANTHER" id="PTHR31507">
    <property type="entry name" value="PROTEIN CBG15923"/>
    <property type="match status" value="1"/>
</dbReference>
<feature type="region of interest" description="Disordered" evidence="1">
    <location>
        <begin position="1"/>
        <end position="229"/>
    </location>
</feature>
<organism evidence="2 3">
    <name type="scientific">Meloidogyne enterolobii</name>
    <name type="common">Root-knot nematode worm</name>
    <name type="synonym">Meloidogyne mayaguensis</name>
    <dbReference type="NCBI Taxonomy" id="390850"/>
    <lineage>
        <taxon>Eukaryota</taxon>
        <taxon>Metazoa</taxon>
        <taxon>Ecdysozoa</taxon>
        <taxon>Nematoda</taxon>
        <taxon>Chromadorea</taxon>
        <taxon>Rhabditida</taxon>
        <taxon>Tylenchina</taxon>
        <taxon>Tylenchomorpha</taxon>
        <taxon>Tylenchoidea</taxon>
        <taxon>Meloidogynidae</taxon>
        <taxon>Meloidogyninae</taxon>
        <taxon>Meloidogyne</taxon>
    </lineage>
</organism>
<dbReference type="Gene3D" id="2.20.100.10">
    <property type="entry name" value="Thrombospondin type-1 (TSP1) repeat"/>
    <property type="match status" value="1"/>
</dbReference>
<comment type="caution">
    <text evidence="2">The sequence shown here is derived from an EMBL/GenBank/DDBJ whole genome shotgun (WGS) entry which is preliminary data.</text>
</comment>
<dbReference type="OrthoDB" id="5876856at2759"/>
<evidence type="ECO:0000256" key="1">
    <source>
        <dbReference type="SAM" id="MobiDB-lite"/>
    </source>
</evidence>
<dbReference type="PANTHER" id="PTHR31507:SF3">
    <property type="entry name" value="TIL DOMAIN-CONTAINING PROTEIN"/>
    <property type="match status" value="1"/>
</dbReference>
<dbReference type="InterPro" id="IPR000884">
    <property type="entry name" value="TSP1_rpt"/>
</dbReference>
<feature type="compositionally biased region" description="Basic and acidic residues" evidence="1">
    <location>
        <begin position="1"/>
        <end position="13"/>
    </location>
</feature>
<protein>
    <submittedName>
        <fullName evidence="2">Uncharacterized protein</fullName>
    </submittedName>
</protein>
<dbReference type="SMART" id="SM00209">
    <property type="entry name" value="TSP1"/>
    <property type="match status" value="1"/>
</dbReference>
<proteinExistence type="predicted"/>
<reference evidence="2 3" key="1">
    <citation type="submission" date="2020-08" db="EMBL/GenBank/DDBJ databases">
        <authorList>
            <person name="Koutsovoulos G."/>
            <person name="Danchin GJ E."/>
        </authorList>
    </citation>
    <scope>NUCLEOTIDE SEQUENCE [LARGE SCALE GENOMIC DNA]</scope>
</reference>
<evidence type="ECO:0000313" key="2">
    <source>
        <dbReference type="EMBL" id="CAD2131429.1"/>
    </source>
</evidence>
<name>A0A6V7TR72_MELEN</name>
<evidence type="ECO:0000313" key="3">
    <source>
        <dbReference type="Proteomes" id="UP000580250"/>
    </source>
</evidence>
<dbReference type="EMBL" id="CAJEWN010000010">
    <property type="protein sequence ID" value="CAD2131429.1"/>
    <property type="molecule type" value="Genomic_DNA"/>
</dbReference>
<feature type="compositionally biased region" description="Low complexity" evidence="1">
    <location>
        <begin position="194"/>
        <end position="204"/>
    </location>
</feature>